<name>A0A0N0C6B8_9BACL</name>
<evidence type="ECO:0000256" key="3">
    <source>
        <dbReference type="ARBA" id="ARBA00022692"/>
    </source>
</evidence>
<dbReference type="RefSeq" id="WP_053778943.1">
    <property type="nucleotide sequence ID" value="NZ_LITU01000004.1"/>
</dbReference>
<feature type="transmembrane region" description="Helical" evidence="6">
    <location>
        <begin position="32"/>
        <end position="51"/>
    </location>
</feature>
<evidence type="ECO:0000256" key="6">
    <source>
        <dbReference type="SAM" id="Phobius"/>
    </source>
</evidence>
<evidence type="ECO:0000313" key="8">
    <source>
        <dbReference type="Proteomes" id="UP000037688"/>
    </source>
</evidence>
<proteinExistence type="predicted"/>
<comment type="subcellular location">
    <subcellularLocation>
        <location evidence="1">Cell membrane</location>
        <topology evidence="1">Multi-pass membrane protein</topology>
    </subcellularLocation>
</comment>
<dbReference type="Pfam" id="PF04172">
    <property type="entry name" value="LrgB"/>
    <property type="match status" value="1"/>
</dbReference>
<keyword evidence="4 6" id="KW-1133">Transmembrane helix</keyword>
<evidence type="ECO:0000256" key="2">
    <source>
        <dbReference type="ARBA" id="ARBA00022475"/>
    </source>
</evidence>
<evidence type="ECO:0000256" key="1">
    <source>
        <dbReference type="ARBA" id="ARBA00004651"/>
    </source>
</evidence>
<keyword evidence="8" id="KW-1185">Reference proteome</keyword>
<feature type="transmembrane region" description="Helical" evidence="6">
    <location>
        <begin position="202"/>
        <end position="229"/>
    </location>
</feature>
<sequence>MLTFILGFGMIALTVAIYIPATHLYRRVKWPILMPVLTATAGIVLILLISGIKLDTYMLGGKWIQELLGPAVVSLAFPLAKHLDVLKRNIIPILGGTLGGSIVGMSTGAAISLLLGYPQEIVIALLPKSITTPVAIQLADQVGGNSSFTSLFVMIAGFSGILLGPMIMKWARVNSKNAYGIGLGSASHALGMARSFEYGENAVALSSVSMIVSAIAGSIMLPLWVSIIYG</sequence>
<keyword evidence="5 6" id="KW-0472">Membrane</keyword>
<evidence type="ECO:0000256" key="4">
    <source>
        <dbReference type="ARBA" id="ARBA00022989"/>
    </source>
</evidence>
<feature type="transmembrane region" description="Helical" evidence="6">
    <location>
        <begin position="148"/>
        <end position="168"/>
    </location>
</feature>
<dbReference type="OrthoDB" id="9811701at2"/>
<feature type="transmembrane region" description="Helical" evidence="6">
    <location>
        <begin position="92"/>
        <end position="117"/>
    </location>
</feature>
<organism evidence="7 8">
    <name type="scientific">Paenibacillus xylanivorans</name>
    <dbReference type="NCBI Taxonomy" id="1705561"/>
    <lineage>
        <taxon>Bacteria</taxon>
        <taxon>Bacillati</taxon>
        <taxon>Bacillota</taxon>
        <taxon>Bacilli</taxon>
        <taxon>Bacillales</taxon>
        <taxon>Paenibacillaceae</taxon>
        <taxon>Paenibacillus</taxon>
    </lineage>
</organism>
<evidence type="ECO:0000313" key="7">
    <source>
        <dbReference type="EMBL" id="KOY18501.1"/>
    </source>
</evidence>
<reference evidence="7 8" key="1">
    <citation type="submission" date="2015-08" db="EMBL/GenBank/DDBJ databases">
        <title>Draft genome sequence of cellulolytic and xylanolytic Paenibacillus sp. A59, isolated from a decaying forest soil from Patagonia, Argentina.</title>
        <authorList>
            <person name="Ghio S."/>
            <person name="Caceres A.M."/>
            <person name="Talia P."/>
            <person name="Grasso D."/>
            <person name="Campos E."/>
        </authorList>
    </citation>
    <scope>NUCLEOTIDE SEQUENCE [LARGE SCALE GENOMIC DNA]</scope>
    <source>
        <strain evidence="7 8">A59</strain>
    </source>
</reference>
<dbReference type="InterPro" id="IPR007300">
    <property type="entry name" value="CidB/LrgB"/>
</dbReference>
<dbReference type="EMBL" id="LITU01000004">
    <property type="protein sequence ID" value="KOY18501.1"/>
    <property type="molecule type" value="Genomic_DNA"/>
</dbReference>
<evidence type="ECO:0008006" key="9">
    <source>
        <dbReference type="Google" id="ProtNLM"/>
    </source>
</evidence>
<feature type="transmembrane region" description="Helical" evidence="6">
    <location>
        <begin position="6"/>
        <end position="25"/>
    </location>
</feature>
<dbReference type="PANTHER" id="PTHR30249:SF17">
    <property type="entry name" value="HOLIN-LIKE PROTEIN CIDB"/>
    <property type="match status" value="1"/>
</dbReference>
<keyword evidence="2" id="KW-1003">Cell membrane</keyword>
<accession>A0A0N0C6B8</accession>
<keyword evidence="3 6" id="KW-0812">Transmembrane</keyword>
<evidence type="ECO:0000256" key="5">
    <source>
        <dbReference type="ARBA" id="ARBA00023136"/>
    </source>
</evidence>
<comment type="caution">
    <text evidence="7">The sequence shown here is derived from an EMBL/GenBank/DDBJ whole genome shotgun (WGS) entry which is preliminary data.</text>
</comment>
<dbReference type="Proteomes" id="UP000037688">
    <property type="component" value="Unassembled WGS sequence"/>
</dbReference>
<dbReference type="PATRIC" id="fig|1705561.3.peg.333"/>
<dbReference type="GO" id="GO:0005886">
    <property type="term" value="C:plasma membrane"/>
    <property type="evidence" value="ECO:0007669"/>
    <property type="project" value="UniProtKB-SubCell"/>
</dbReference>
<protein>
    <recommendedName>
        <fullName evidence="9">Murein hydrolase effector protein LrgB</fullName>
    </recommendedName>
</protein>
<dbReference type="PANTHER" id="PTHR30249">
    <property type="entry name" value="PUTATIVE SEROTONIN TRANSPORTER"/>
    <property type="match status" value="1"/>
</dbReference>
<dbReference type="AlphaFoldDB" id="A0A0N0C6B8"/>
<gene>
    <name evidence="7" type="ORF">AMS66_00330</name>
</gene>